<dbReference type="InterPro" id="IPR034686">
    <property type="entry name" value="Terpene_cyclase-like_2"/>
</dbReference>
<proteinExistence type="inferred from homology"/>
<dbReference type="PANTHER" id="PTHR35201:SF4">
    <property type="entry name" value="BETA-PINACENE SYNTHASE-RELATED"/>
    <property type="match status" value="1"/>
</dbReference>
<evidence type="ECO:0000313" key="7">
    <source>
        <dbReference type="EMBL" id="KLO14895.1"/>
    </source>
</evidence>
<comment type="similarity">
    <text evidence="2 6">Belongs to the terpene synthase family.</text>
</comment>
<gene>
    <name evidence="7" type="ORF">SCHPADRAFT_825685</name>
</gene>
<evidence type="ECO:0000256" key="3">
    <source>
        <dbReference type="ARBA" id="ARBA00022723"/>
    </source>
</evidence>
<name>A0A0H2RSG2_9AGAM</name>
<dbReference type="GO" id="GO:0008299">
    <property type="term" value="P:isoprenoid biosynthetic process"/>
    <property type="evidence" value="ECO:0007669"/>
    <property type="project" value="UniProtKB-ARBA"/>
</dbReference>
<dbReference type="Proteomes" id="UP000053477">
    <property type="component" value="Unassembled WGS sequence"/>
</dbReference>
<organism evidence="7 8">
    <name type="scientific">Schizopora paradoxa</name>
    <dbReference type="NCBI Taxonomy" id="27342"/>
    <lineage>
        <taxon>Eukaryota</taxon>
        <taxon>Fungi</taxon>
        <taxon>Dikarya</taxon>
        <taxon>Basidiomycota</taxon>
        <taxon>Agaricomycotina</taxon>
        <taxon>Agaricomycetes</taxon>
        <taxon>Hymenochaetales</taxon>
        <taxon>Schizoporaceae</taxon>
        <taxon>Schizopora</taxon>
    </lineage>
</organism>
<reference evidence="7 8" key="1">
    <citation type="submission" date="2015-04" db="EMBL/GenBank/DDBJ databases">
        <title>Complete genome sequence of Schizopora paradoxa KUC8140, a cosmopolitan wood degrader in East Asia.</title>
        <authorList>
            <consortium name="DOE Joint Genome Institute"/>
            <person name="Min B."/>
            <person name="Park H."/>
            <person name="Jang Y."/>
            <person name="Kim J.-J."/>
            <person name="Kim K.H."/>
            <person name="Pangilinan J."/>
            <person name="Lipzen A."/>
            <person name="Riley R."/>
            <person name="Grigoriev I.V."/>
            <person name="Spatafora J.W."/>
            <person name="Choi I.-G."/>
        </authorList>
    </citation>
    <scope>NUCLEOTIDE SEQUENCE [LARGE SCALE GENOMIC DNA]</scope>
    <source>
        <strain evidence="7 8">KUC8140</strain>
    </source>
</reference>
<dbReference type="PANTHER" id="PTHR35201">
    <property type="entry name" value="TERPENE SYNTHASE"/>
    <property type="match status" value="1"/>
</dbReference>
<dbReference type="GO" id="GO:0010333">
    <property type="term" value="F:terpene synthase activity"/>
    <property type="evidence" value="ECO:0007669"/>
    <property type="project" value="InterPro"/>
</dbReference>
<keyword evidence="8" id="KW-1185">Reference proteome</keyword>
<dbReference type="EC" id="4.2.3.-" evidence="6"/>
<dbReference type="GO" id="GO:0046872">
    <property type="term" value="F:metal ion binding"/>
    <property type="evidence" value="ECO:0007669"/>
    <property type="project" value="UniProtKB-KW"/>
</dbReference>
<dbReference type="SUPFAM" id="SSF48576">
    <property type="entry name" value="Terpenoid synthases"/>
    <property type="match status" value="1"/>
</dbReference>
<keyword evidence="4 6" id="KW-0460">Magnesium</keyword>
<dbReference type="Pfam" id="PF19086">
    <property type="entry name" value="Terpene_syn_C_2"/>
    <property type="match status" value="1"/>
</dbReference>
<evidence type="ECO:0000313" key="8">
    <source>
        <dbReference type="Proteomes" id="UP000053477"/>
    </source>
</evidence>
<comment type="cofactor">
    <cofactor evidence="1 6">
        <name>Mg(2+)</name>
        <dbReference type="ChEBI" id="CHEBI:18420"/>
    </cofactor>
</comment>
<dbReference type="STRING" id="27342.A0A0H2RSG2"/>
<evidence type="ECO:0000256" key="5">
    <source>
        <dbReference type="ARBA" id="ARBA00023239"/>
    </source>
</evidence>
<evidence type="ECO:0000256" key="4">
    <source>
        <dbReference type="ARBA" id="ARBA00022842"/>
    </source>
</evidence>
<protein>
    <recommendedName>
        <fullName evidence="6">Terpene synthase</fullName>
        <ecNumber evidence="6">4.2.3.-</ecNumber>
    </recommendedName>
</protein>
<dbReference type="SFLD" id="SFLDS00005">
    <property type="entry name" value="Isoprenoid_Synthase_Type_I"/>
    <property type="match status" value="1"/>
</dbReference>
<keyword evidence="5 6" id="KW-0456">Lyase</keyword>
<evidence type="ECO:0000256" key="6">
    <source>
        <dbReference type="RuleBase" id="RU366034"/>
    </source>
</evidence>
<dbReference type="AlphaFoldDB" id="A0A0H2RSG2"/>
<evidence type="ECO:0000256" key="1">
    <source>
        <dbReference type="ARBA" id="ARBA00001946"/>
    </source>
</evidence>
<sequence>MVKLPPSPPPSSPCSDAGSDIIHDLKRVRLAPKSFILPDLVSHCDFPLTYNQHGDEQAALSDRWLDKGCPELSAKARMALYGLKAGELTAFCYPACDAEHLRVVDDFMNYLFHLDNISDGMMENDTMVLSDTVMNALWYPDAYTPTKEQPIEEISAGKLARDFWQRCIKHAGPDVQARFKESLHMFFEAVHVQASDRAKGVVEDLESYIELRRDTSGCKPVFDLVEYSLDINLPDAVVNHPVVKALNQGSNDLVTWSNDIFSYNVEQSRGDTHNMICILQEHYGMELQEAVDYVGEMCRITIENFKENSKRLPSFGCPKVDADAAAYVKGLQDWIVGSLHWSFMSKRYFGDDGAEVKKHRVVKLLPKRVEHEDA</sequence>
<evidence type="ECO:0000256" key="2">
    <source>
        <dbReference type="ARBA" id="ARBA00006333"/>
    </source>
</evidence>
<dbReference type="SFLD" id="SFLDG01020">
    <property type="entry name" value="Terpene_Cyclase_Like_2"/>
    <property type="match status" value="1"/>
</dbReference>
<dbReference type="EMBL" id="KQ085937">
    <property type="protein sequence ID" value="KLO14895.1"/>
    <property type="molecule type" value="Genomic_DNA"/>
</dbReference>
<accession>A0A0H2RSG2</accession>
<dbReference type="OrthoDB" id="2861623at2759"/>
<dbReference type="Gene3D" id="1.10.600.10">
    <property type="entry name" value="Farnesyl Diphosphate Synthase"/>
    <property type="match status" value="1"/>
</dbReference>
<dbReference type="InParanoid" id="A0A0H2RSG2"/>
<keyword evidence="3 6" id="KW-0479">Metal-binding</keyword>
<dbReference type="InterPro" id="IPR008949">
    <property type="entry name" value="Isoprenoid_synthase_dom_sf"/>
</dbReference>